<comment type="similarity">
    <text evidence="1">Belongs to the S-100 family.</text>
</comment>
<dbReference type="SUPFAM" id="SSF47473">
    <property type="entry name" value="EF-hand"/>
    <property type="match status" value="1"/>
</dbReference>
<dbReference type="GO" id="GO:0048306">
    <property type="term" value="F:calcium-dependent protein binding"/>
    <property type="evidence" value="ECO:0007669"/>
    <property type="project" value="TreeGrafter"/>
</dbReference>
<feature type="domain" description="EF-hand" evidence="4">
    <location>
        <begin position="52"/>
        <end position="87"/>
    </location>
</feature>
<reference evidence="5" key="3">
    <citation type="submission" date="2025-09" db="UniProtKB">
        <authorList>
            <consortium name="Ensembl"/>
        </authorList>
    </citation>
    <scope>IDENTIFICATION</scope>
</reference>
<dbReference type="CDD" id="cd00213">
    <property type="entry name" value="S-100"/>
    <property type="match status" value="1"/>
</dbReference>
<evidence type="ECO:0000313" key="5">
    <source>
        <dbReference type="Ensembl" id="ENSSFAP00005021582.1"/>
    </source>
</evidence>
<dbReference type="SMART" id="SM01394">
    <property type="entry name" value="S_100"/>
    <property type="match status" value="1"/>
</dbReference>
<dbReference type="InterPro" id="IPR013787">
    <property type="entry name" value="S100_Ca-bd_sub"/>
</dbReference>
<dbReference type="OrthoDB" id="26525at2759"/>
<accession>A0A672GTI6</accession>
<sequence length="94" mass="10729">MASETELQKVIGGLLTIFRKYAKEDGNAWTLSRAEAKNLLVNELPGLIENPNDSAEVKKVVDNLDENKDNKITFVEFTELVMKLSFYRFFWGSV</sequence>
<evidence type="ECO:0000256" key="1">
    <source>
        <dbReference type="ARBA" id="ARBA00007323"/>
    </source>
</evidence>
<dbReference type="InterPro" id="IPR018247">
    <property type="entry name" value="EF_Hand_1_Ca_BS"/>
</dbReference>
<name>A0A672GTI6_SALFA</name>
<dbReference type="Pfam" id="PF01023">
    <property type="entry name" value="S_100"/>
    <property type="match status" value="1"/>
</dbReference>
<reference evidence="5" key="2">
    <citation type="submission" date="2025-08" db="UniProtKB">
        <authorList>
            <consortium name="Ensembl"/>
        </authorList>
    </citation>
    <scope>IDENTIFICATION</scope>
</reference>
<keyword evidence="6" id="KW-1185">Reference proteome</keyword>
<dbReference type="PROSITE" id="PS50222">
    <property type="entry name" value="EF_HAND_2"/>
    <property type="match status" value="1"/>
</dbReference>
<dbReference type="GO" id="GO:0005509">
    <property type="term" value="F:calcium ion binding"/>
    <property type="evidence" value="ECO:0007669"/>
    <property type="project" value="InterPro"/>
</dbReference>
<keyword evidence="2" id="KW-0479">Metal-binding</keyword>
<dbReference type="InParanoid" id="A0A672GTI6"/>
<dbReference type="PANTHER" id="PTHR11639">
    <property type="entry name" value="S100 CALCIUM-BINDING PROTEIN"/>
    <property type="match status" value="1"/>
</dbReference>
<dbReference type="InterPro" id="IPR011992">
    <property type="entry name" value="EF-hand-dom_pair"/>
</dbReference>
<dbReference type="Gene3D" id="1.10.238.10">
    <property type="entry name" value="EF-hand"/>
    <property type="match status" value="1"/>
</dbReference>
<keyword evidence="3" id="KW-0106">Calcium</keyword>
<evidence type="ECO:0000256" key="3">
    <source>
        <dbReference type="ARBA" id="ARBA00022837"/>
    </source>
</evidence>
<organism evidence="5 6">
    <name type="scientific">Salarias fasciatus</name>
    <name type="common">Jewelled blenny</name>
    <name type="synonym">Blennius fasciatus</name>
    <dbReference type="NCBI Taxonomy" id="181472"/>
    <lineage>
        <taxon>Eukaryota</taxon>
        <taxon>Metazoa</taxon>
        <taxon>Chordata</taxon>
        <taxon>Craniata</taxon>
        <taxon>Vertebrata</taxon>
        <taxon>Euteleostomi</taxon>
        <taxon>Actinopterygii</taxon>
        <taxon>Neopterygii</taxon>
        <taxon>Teleostei</taxon>
        <taxon>Neoteleostei</taxon>
        <taxon>Acanthomorphata</taxon>
        <taxon>Ovalentaria</taxon>
        <taxon>Blenniimorphae</taxon>
        <taxon>Blenniiformes</taxon>
        <taxon>Blennioidei</taxon>
        <taxon>Blenniidae</taxon>
        <taxon>Salariinae</taxon>
        <taxon>Salarias</taxon>
    </lineage>
</organism>
<dbReference type="AlphaFoldDB" id="A0A672GTI6"/>
<reference evidence="5" key="1">
    <citation type="submission" date="2019-06" db="EMBL/GenBank/DDBJ databases">
        <authorList>
            <consortium name="Wellcome Sanger Institute Data Sharing"/>
        </authorList>
    </citation>
    <scope>NUCLEOTIDE SEQUENCE [LARGE SCALE GENOMIC DNA]</scope>
</reference>
<evidence type="ECO:0000259" key="4">
    <source>
        <dbReference type="PROSITE" id="PS50222"/>
    </source>
</evidence>
<gene>
    <name evidence="5" type="primary">LOC115385252</name>
</gene>
<dbReference type="InterPro" id="IPR002048">
    <property type="entry name" value="EF_hand_dom"/>
</dbReference>
<dbReference type="OMA" id="HNEDCEV"/>
<evidence type="ECO:0000313" key="6">
    <source>
        <dbReference type="Proteomes" id="UP000472267"/>
    </source>
</evidence>
<dbReference type="PANTHER" id="PTHR11639:SF134">
    <property type="entry name" value="PROTEIN S100-A1-RELATED"/>
    <property type="match status" value="1"/>
</dbReference>
<dbReference type="Proteomes" id="UP000472267">
    <property type="component" value="Chromosome 3"/>
</dbReference>
<evidence type="ECO:0000256" key="2">
    <source>
        <dbReference type="ARBA" id="ARBA00022723"/>
    </source>
</evidence>
<dbReference type="PROSITE" id="PS00018">
    <property type="entry name" value="EF_HAND_1"/>
    <property type="match status" value="1"/>
</dbReference>
<dbReference type="GeneID" id="115385252"/>
<dbReference type="Ensembl" id="ENSSFAT00005022501.1">
    <property type="protein sequence ID" value="ENSSFAP00005021582.1"/>
    <property type="gene ID" value="ENSSFAG00005011276.1"/>
</dbReference>
<dbReference type="GO" id="GO:0046914">
    <property type="term" value="F:transition metal ion binding"/>
    <property type="evidence" value="ECO:0007669"/>
    <property type="project" value="InterPro"/>
</dbReference>
<dbReference type="InterPro" id="IPR034325">
    <property type="entry name" value="S-100_dom"/>
</dbReference>
<proteinExistence type="inferred from homology"/>
<protein>
    <submittedName>
        <fullName evidence="5">Protein S100-G-like</fullName>
    </submittedName>
</protein>
<dbReference type="RefSeq" id="XP_029943082.1">
    <property type="nucleotide sequence ID" value="XM_030087222.1"/>
</dbReference>